<reference evidence="6 7" key="1">
    <citation type="submission" date="2018-09" db="EMBL/GenBank/DDBJ databases">
        <title>Altererythrobacter spongiae sp. nov., isolated from a marine sponge.</title>
        <authorList>
            <person name="Zhuang L."/>
            <person name="Luo L."/>
        </authorList>
    </citation>
    <scope>NUCLEOTIDE SEQUENCE [LARGE SCALE GENOMIC DNA]</scope>
    <source>
        <strain evidence="6 7">HN-Y73</strain>
    </source>
</reference>
<keyword evidence="4 5" id="KW-0663">Pyridoxal phosphate</keyword>
<keyword evidence="3 6" id="KW-0808">Transferase</keyword>
<dbReference type="InterPro" id="IPR015421">
    <property type="entry name" value="PyrdxlP-dep_Trfase_major"/>
</dbReference>
<evidence type="ECO:0000313" key="7">
    <source>
        <dbReference type="Proteomes" id="UP000284395"/>
    </source>
</evidence>
<proteinExistence type="inferred from homology"/>
<dbReference type="PIRSF" id="PIRSF000521">
    <property type="entry name" value="Transaminase_4ab_Lys_Orn"/>
    <property type="match status" value="1"/>
</dbReference>
<evidence type="ECO:0000256" key="5">
    <source>
        <dbReference type="RuleBase" id="RU003560"/>
    </source>
</evidence>
<dbReference type="RefSeq" id="WP_120325318.1">
    <property type="nucleotide sequence ID" value="NZ_RAPF01000006.1"/>
</dbReference>
<dbReference type="OrthoDB" id="9801834at2"/>
<evidence type="ECO:0000256" key="1">
    <source>
        <dbReference type="ARBA" id="ARBA00008954"/>
    </source>
</evidence>
<dbReference type="NCBIfam" id="NF005682">
    <property type="entry name" value="PRK07480.1"/>
    <property type="match status" value="1"/>
</dbReference>
<dbReference type="FunFam" id="3.40.640.10:FF:000014">
    <property type="entry name" value="Adenosylmethionine-8-amino-7-oxononanoate aminotransferase, probable"/>
    <property type="match status" value="1"/>
</dbReference>
<evidence type="ECO:0000256" key="2">
    <source>
        <dbReference type="ARBA" id="ARBA00022576"/>
    </source>
</evidence>
<dbReference type="InterPro" id="IPR005814">
    <property type="entry name" value="Aminotrans_3"/>
</dbReference>
<keyword evidence="7" id="KW-1185">Reference proteome</keyword>
<dbReference type="PANTHER" id="PTHR43094:SF1">
    <property type="entry name" value="AMINOTRANSFERASE CLASS-III"/>
    <property type="match status" value="1"/>
</dbReference>
<accession>A0A420EFA3</accession>
<dbReference type="GO" id="GO:0030170">
    <property type="term" value="F:pyridoxal phosphate binding"/>
    <property type="evidence" value="ECO:0007669"/>
    <property type="project" value="InterPro"/>
</dbReference>
<dbReference type="SUPFAM" id="SSF53383">
    <property type="entry name" value="PLP-dependent transferases"/>
    <property type="match status" value="1"/>
</dbReference>
<dbReference type="EMBL" id="RAPF01000006">
    <property type="protein sequence ID" value="RKF19379.1"/>
    <property type="molecule type" value="Genomic_DNA"/>
</dbReference>
<dbReference type="Gene3D" id="3.40.640.10">
    <property type="entry name" value="Type I PLP-dependent aspartate aminotransferase-like (Major domain)"/>
    <property type="match status" value="1"/>
</dbReference>
<protein>
    <submittedName>
        <fullName evidence="6">Aminotransferase class III-fold pyridoxal phosphate-dependent enzyme</fullName>
    </submittedName>
</protein>
<dbReference type="Gene3D" id="3.90.1150.10">
    <property type="entry name" value="Aspartate Aminotransferase, domain 1"/>
    <property type="match status" value="1"/>
</dbReference>
<comment type="similarity">
    <text evidence="1 5">Belongs to the class-III pyridoxal-phosphate-dependent aminotransferase family.</text>
</comment>
<dbReference type="Pfam" id="PF00202">
    <property type="entry name" value="Aminotran_3"/>
    <property type="match status" value="1"/>
</dbReference>
<organism evidence="6 7">
    <name type="scientific">Altericroceibacterium spongiae</name>
    <dbReference type="NCBI Taxonomy" id="2320269"/>
    <lineage>
        <taxon>Bacteria</taxon>
        <taxon>Pseudomonadati</taxon>
        <taxon>Pseudomonadota</taxon>
        <taxon>Alphaproteobacteria</taxon>
        <taxon>Sphingomonadales</taxon>
        <taxon>Erythrobacteraceae</taxon>
        <taxon>Altericroceibacterium</taxon>
    </lineage>
</organism>
<gene>
    <name evidence="6" type="ORF">D6851_13110</name>
</gene>
<dbReference type="PANTHER" id="PTHR43094">
    <property type="entry name" value="AMINOTRANSFERASE"/>
    <property type="match status" value="1"/>
</dbReference>
<evidence type="ECO:0000256" key="4">
    <source>
        <dbReference type="ARBA" id="ARBA00022898"/>
    </source>
</evidence>
<sequence>MRSAPSYDNADLRRLDVAHHLPPQQDWALQKNSGGSRIIVKGEDSTIWDAEGNAILDAMAGLWCVQVGYGRREMAEAAFAQMSELPFYNSFFRTAAPPTIALASRIAGLLGGSLQHVFFNNSGSEAVDTLVRTARYYWQARGEPQRSVIIGRKNGYHGSTIGGVSMGGMVSMHNQGGPWVPDHEHVMQPYSFEEQRPDEDEDMFAERAARAIEDKLLEVGPERVAMIFGEPVQGAGGVIIPPRGYWSRVEEIARKYGVLLGCDEVICGYGRLGEWFGFQHFGVKPDLVSMAKGLSSGYLPISATAMADHVVETIREANAPFVHGYTYSGHPTSAAVALANIDIIEREGLVDRTKNDTGPYLAKALQSLADHPLVGEVRSLGLLGAIEIVSEKGTSSRFGNKPGLAGAMIRDACIERGLMLRAVKDTLVMSPPLVITHDEIDRIAMIVRESLDACEPALREAGVTSL</sequence>
<name>A0A420EFA3_9SPHN</name>
<keyword evidence="2 6" id="KW-0032">Aminotransferase</keyword>
<dbReference type="CDD" id="cd00610">
    <property type="entry name" value="OAT_like"/>
    <property type="match status" value="1"/>
</dbReference>
<dbReference type="AlphaFoldDB" id="A0A420EFA3"/>
<dbReference type="GO" id="GO:0008483">
    <property type="term" value="F:transaminase activity"/>
    <property type="evidence" value="ECO:0007669"/>
    <property type="project" value="UniProtKB-KW"/>
</dbReference>
<comment type="caution">
    <text evidence="6">The sequence shown here is derived from an EMBL/GenBank/DDBJ whole genome shotgun (WGS) entry which is preliminary data.</text>
</comment>
<evidence type="ECO:0000256" key="3">
    <source>
        <dbReference type="ARBA" id="ARBA00022679"/>
    </source>
</evidence>
<dbReference type="Proteomes" id="UP000284395">
    <property type="component" value="Unassembled WGS sequence"/>
</dbReference>
<evidence type="ECO:0000313" key="6">
    <source>
        <dbReference type="EMBL" id="RKF19379.1"/>
    </source>
</evidence>
<dbReference type="InterPro" id="IPR015422">
    <property type="entry name" value="PyrdxlP-dep_Trfase_small"/>
</dbReference>
<dbReference type="InterPro" id="IPR015424">
    <property type="entry name" value="PyrdxlP-dep_Trfase"/>
</dbReference>